<accession>A0AAD5BM09</accession>
<dbReference type="SUPFAM" id="SSF55008">
    <property type="entry name" value="HMA, heavy metal-associated domain"/>
    <property type="match status" value="1"/>
</dbReference>
<dbReference type="Gene3D" id="3.30.70.100">
    <property type="match status" value="1"/>
</dbReference>
<feature type="region of interest" description="Disordered" evidence="1">
    <location>
        <begin position="75"/>
        <end position="123"/>
    </location>
</feature>
<dbReference type="Proteomes" id="UP001206925">
    <property type="component" value="Unassembled WGS sequence"/>
</dbReference>
<dbReference type="InterPro" id="IPR036163">
    <property type="entry name" value="HMA_dom_sf"/>
</dbReference>
<dbReference type="EMBL" id="JAMZMK010011836">
    <property type="protein sequence ID" value="KAI7725883.1"/>
    <property type="molecule type" value="Genomic_DNA"/>
</dbReference>
<dbReference type="PANTHER" id="PTHR47005">
    <property type="entry name" value="HEAVY METAL TRANSPORT/DETOXIFICATION SUPERFAMILY PROTEIN"/>
    <property type="match status" value="1"/>
</dbReference>
<protein>
    <submittedName>
        <fullName evidence="2">Uncharacterized protein</fullName>
    </submittedName>
</protein>
<evidence type="ECO:0000313" key="3">
    <source>
        <dbReference type="Proteomes" id="UP001206925"/>
    </source>
</evidence>
<keyword evidence="3" id="KW-1185">Reference proteome</keyword>
<reference evidence="2" key="1">
    <citation type="submission" date="2022-06" db="EMBL/GenBank/DDBJ databases">
        <title>Uncovering the hologenomic basis of an extraordinary plant invasion.</title>
        <authorList>
            <person name="Bieker V.C."/>
            <person name="Martin M.D."/>
            <person name="Gilbert T."/>
            <person name="Hodgins K."/>
            <person name="Battlay P."/>
            <person name="Petersen B."/>
            <person name="Wilson J."/>
        </authorList>
    </citation>
    <scope>NUCLEOTIDE SEQUENCE</scope>
    <source>
        <strain evidence="2">AA19_3_7</strain>
        <tissue evidence="2">Leaf</tissue>
    </source>
</reference>
<dbReference type="AlphaFoldDB" id="A0AAD5BM09"/>
<sequence length="183" mass="20559">MAPEKVTKMVVDVDLKCTDCYKKVKKVMSKIPQIRDQEYDVEKNKVKITVVCCSPEKIRDKICYKGGNSIQKVDIVPDKLKETAAKPKSKESEKPKADDKPKGEDKLKADDKPDPPPKQEVARMMFEPPVQGYPQMYPPTYAVVGYGYEGHLGPLPGAQPQSSGYYAYNDYFSEENPQGCSVM</sequence>
<comment type="caution">
    <text evidence="2">The sequence shown here is derived from an EMBL/GenBank/DDBJ whole genome shotgun (WGS) entry which is preliminary data.</text>
</comment>
<dbReference type="PANTHER" id="PTHR47005:SF5">
    <property type="entry name" value="HEAVY METAL TRANSPORT_DETOXIFICATION SUPERFAMILY PROTEIN"/>
    <property type="match status" value="1"/>
</dbReference>
<gene>
    <name evidence="2" type="ORF">M8C21_007899</name>
</gene>
<proteinExistence type="predicted"/>
<feature type="compositionally biased region" description="Basic and acidic residues" evidence="1">
    <location>
        <begin position="75"/>
        <end position="121"/>
    </location>
</feature>
<dbReference type="GO" id="GO:0046872">
    <property type="term" value="F:metal ion binding"/>
    <property type="evidence" value="ECO:0007669"/>
    <property type="project" value="InterPro"/>
</dbReference>
<organism evidence="2 3">
    <name type="scientific">Ambrosia artemisiifolia</name>
    <name type="common">Common ragweed</name>
    <dbReference type="NCBI Taxonomy" id="4212"/>
    <lineage>
        <taxon>Eukaryota</taxon>
        <taxon>Viridiplantae</taxon>
        <taxon>Streptophyta</taxon>
        <taxon>Embryophyta</taxon>
        <taxon>Tracheophyta</taxon>
        <taxon>Spermatophyta</taxon>
        <taxon>Magnoliopsida</taxon>
        <taxon>eudicotyledons</taxon>
        <taxon>Gunneridae</taxon>
        <taxon>Pentapetalae</taxon>
        <taxon>asterids</taxon>
        <taxon>campanulids</taxon>
        <taxon>Asterales</taxon>
        <taxon>Asteraceae</taxon>
        <taxon>Asteroideae</taxon>
        <taxon>Heliantheae alliance</taxon>
        <taxon>Heliantheae</taxon>
        <taxon>Ambrosia</taxon>
    </lineage>
</organism>
<evidence type="ECO:0000313" key="2">
    <source>
        <dbReference type="EMBL" id="KAI7725883.1"/>
    </source>
</evidence>
<name>A0AAD5BM09_AMBAR</name>
<evidence type="ECO:0000256" key="1">
    <source>
        <dbReference type="SAM" id="MobiDB-lite"/>
    </source>
</evidence>